<dbReference type="EMBL" id="CYTV01000013">
    <property type="protein sequence ID" value="CUJ08382.1"/>
    <property type="molecule type" value="Genomic_DNA"/>
</dbReference>
<feature type="transmembrane region" description="Helical" evidence="5">
    <location>
        <begin position="392"/>
        <end position="411"/>
    </location>
</feature>
<feature type="transmembrane region" description="Helical" evidence="5">
    <location>
        <begin position="239"/>
        <end position="262"/>
    </location>
</feature>
<dbReference type="InterPro" id="IPR011701">
    <property type="entry name" value="MFS"/>
</dbReference>
<dbReference type="PANTHER" id="PTHR11360:SF284">
    <property type="entry name" value="EG:103B4.3 PROTEIN-RELATED"/>
    <property type="match status" value="1"/>
</dbReference>
<feature type="transmembrane region" description="Helical" evidence="5">
    <location>
        <begin position="326"/>
        <end position="345"/>
    </location>
</feature>
<evidence type="ECO:0000259" key="6">
    <source>
        <dbReference type="PROSITE" id="PS50850"/>
    </source>
</evidence>
<feature type="transmembrane region" description="Helical" evidence="5">
    <location>
        <begin position="162"/>
        <end position="181"/>
    </location>
</feature>
<proteinExistence type="predicted"/>
<dbReference type="AlphaFoldDB" id="A0A0M9II47"/>
<dbReference type="Gene3D" id="1.20.1250.20">
    <property type="entry name" value="MFS general substrate transporter like domains"/>
    <property type="match status" value="2"/>
</dbReference>
<name>A0A0M9II47_9BORD</name>
<organism evidence="7 8">
    <name type="scientific">Bordetella pseudohinzii</name>
    <dbReference type="NCBI Taxonomy" id="1331258"/>
    <lineage>
        <taxon>Bacteria</taxon>
        <taxon>Pseudomonadati</taxon>
        <taxon>Pseudomonadota</taxon>
        <taxon>Betaproteobacteria</taxon>
        <taxon>Burkholderiales</taxon>
        <taxon>Alcaligenaceae</taxon>
        <taxon>Bordetella</taxon>
    </lineage>
</organism>
<feature type="transmembrane region" description="Helical" evidence="5">
    <location>
        <begin position="127"/>
        <end position="150"/>
    </location>
</feature>
<protein>
    <submittedName>
        <fullName evidence="7">Inner membrane protein yhjX</fullName>
    </submittedName>
</protein>
<gene>
    <name evidence="7" type="primary">yhjX_3</name>
    <name evidence="7" type="ORF">ERS370011_03675</name>
</gene>
<keyword evidence="3 5" id="KW-0472">Membrane</keyword>
<sequence>MPGMADFHNMAQRRQTTTRDKPTVMSNTAEAVSVRTIVVGTVVVLLAMGVRATFGLFMQPMGLAHGWGRELFSFAFALQNLVWGVSCIFMGIMADRYGSGRTIALGALLYFLGMLGTRYAADAFTLCFMSGVVVGLGQAGTTFPVILPVIARAVPPAYRSTAMGIASAGGSLGQFLVVPSGQLAITHMDWTGALWLLSLMMAAALPLAWFLRGKPQGHGGPQTLGFAVRQALMHPSFHFLSWSYFVCGFHTAFITLHLPAFVTDAGLNASHGATAIALIGLFNVLGSFYAGKLGGRFSKKWLLAGLYGLRAFGIILVLAVPLTPVVLYLFAAWMGLFWLGTVPLTQGLIGEIYGLRFAATLSGIAFLCHQVGSFIGVWLGGYVYAHTGSYNGVWWVGLALALVAMLLCLPVRERVVGAAA</sequence>
<evidence type="ECO:0000256" key="3">
    <source>
        <dbReference type="ARBA" id="ARBA00023136"/>
    </source>
</evidence>
<feature type="transmembrane region" description="Helical" evidence="5">
    <location>
        <begin position="301"/>
        <end position="320"/>
    </location>
</feature>
<dbReference type="GO" id="GO:0022857">
    <property type="term" value="F:transmembrane transporter activity"/>
    <property type="evidence" value="ECO:0007669"/>
    <property type="project" value="InterPro"/>
</dbReference>
<evidence type="ECO:0000256" key="4">
    <source>
        <dbReference type="SAM" id="MobiDB-lite"/>
    </source>
</evidence>
<dbReference type="SUPFAM" id="SSF103473">
    <property type="entry name" value="MFS general substrate transporter"/>
    <property type="match status" value="1"/>
</dbReference>
<evidence type="ECO:0000313" key="8">
    <source>
        <dbReference type="Proteomes" id="UP000053096"/>
    </source>
</evidence>
<keyword evidence="2 5" id="KW-1133">Transmembrane helix</keyword>
<dbReference type="InterPro" id="IPR036259">
    <property type="entry name" value="MFS_trans_sf"/>
</dbReference>
<evidence type="ECO:0000256" key="2">
    <source>
        <dbReference type="ARBA" id="ARBA00022989"/>
    </source>
</evidence>
<feature type="transmembrane region" description="Helical" evidence="5">
    <location>
        <begin position="71"/>
        <end position="91"/>
    </location>
</feature>
<dbReference type="PROSITE" id="PS50850">
    <property type="entry name" value="MFS"/>
    <property type="match status" value="1"/>
</dbReference>
<evidence type="ECO:0000256" key="1">
    <source>
        <dbReference type="ARBA" id="ARBA00022692"/>
    </source>
</evidence>
<dbReference type="Proteomes" id="UP000053096">
    <property type="component" value="Unassembled WGS sequence"/>
</dbReference>
<feature type="region of interest" description="Disordered" evidence="4">
    <location>
        <begin position="1"/>
        <end position="24"/>
    </location>
</feature>
<dbReference type="Pfam" id="PF07690">
    <property type="entry name" value="MFS_1"/>
    <property type="match status" value="1"/>
</dbReference>
<reference evidence="7 8" key="1">
    <citation type="submission" date="2015-09" db="EMBL/GenBank/DDBJ databases">
        <authorList>
            <person name="Jackson K.R."/>
            <person name="Lunt B.L."/>
            <person name="Fisher J.N.B."/>
            <person name="Gardner A.V."/>
            <person name="Bailey M.E."/>
            <person name="Deus L.M."/>
            <person name="Earl A.S."/>
            <person name="Gibby P.D."/>
            <person name="Hartmann K.A."/>
            <person name="Liu J.E."/>
            <person name="Manci A.M."/>
            <person name="Nielsen D.A."/>
            <person name="Solomon M.B."/>
            <person name="Breakwell D.P."/>
            <person name="Burnett S.H."/>
            <person name="Grose J.H."/>
        </authorList>
    </citation>
    <scope>NUCLEOTIDE SEQUENCE [LARGE SCALE GENOMIC DNA]</scope>
    <source>
        <strain evidence="7 8">2789STDY5608636</strain>
    </source>
</reference>
<accession>A0A0M9II47</accession>
<feature type="transmembrane region" description="Helical" evidence="5">
    <location>
        <begin position="37"/>
        <end position="59"/>
    </location>
</feature>
<evidence type="ECO:0000313" key="7">
    <source>
        <dbReference type="EMBL" id="CUJ08382.1"/>
    </source>
</evidence>
<keyword evidence="1 5" id="KW-0812">Transmembrane</keyword>
<dbReference type="InterPro" id="IPR050327">
    <property type="entry name" value="Proton-linked_MCT"/>
</dbReference>
<dbReference type="PANTHER" id="PTHR11360">
    <property type="entry name" value="MONOCARBOXYLATE TRANSPORTER"/>
    <property type="match status" value="1"/>
</dbReference>
<feature type="transmembrane region" description="Helical" evidence="5">
    <location>
        <begin position="103"/>
        <end position="121"/>
    </location>
</feature>
<feature type="transmembrane region" description="Helical" evidence="5">
    <location>
        <begin position="193"/>
        <end position="211"/>
    </location>
</feature>
<feature type="transmembrane region" description="Helical" evidence="5">
    <location>
        <begin position="357"/>
        <end position="380"/>
    </location>
</feature>
<feature type="domain" description="Major facilitator superfamily (MFS) profile" evidence="6">
    <location>
        <begin position="28"/>
        <end position="416"/>
    </location>
</feature>
<dbReference type="InterPro" id="IPR020846">
    <property type="entry name" value="MFS_dom"/>
</dbReference>
<feature type="transmembrane region" description="Helical" evidence="5">
    <location>
        <begin position="268"/>
        <end position="289"/>
    </location>
</feature>
<evidence type="ECO:0000256" key="5">
    <source>
        <dbReference type="SAM" id="Phobius"/>
    </source>
</evidence>
<dbReference type="CDD" id="cd17355">
    <property type="entry name" value="MFS_YcxA_like"/>
    <property type="match status" value="1"/>
</dbReference>